<dbReference type="Pfam" id="PF16344">
    <property type="entry name" value="FecR_C"/>
    <property type="match status" value="1"/>
</dbReference>
<dbReference type="EMBL" id="FNCG01000001">
    <property type="protein sequence ID" value="SDF63579.1"/>
    <property type="molecule type" value="Genomic_DNA"/>
</dbReference>
<dbReference type="AlphaFoldDB" id="A0A1G7MR38"/>
<dbReference type="GO" id="GO:0016989">
    <property type="term" value="F:sigma factor antagonist activity"/>
    <property type="evidence" value="ECO:0007669"/>
    <property type="project" value="TreeGrafter"/>
</dbReference>
<keyword evidence="1" id="KW-0472">Membrane</keyword>
<dbReference type="PANTHER" id="PTHR30273:SF2">
    <property type="entry name" value="PROTEIN FECR"/>
    <property type="match status" value="1"/>
</dbReference>
<keyword evidence="1" id="KW-0812">Transmembrane</keyword>
<protein>
    <recommendedName>
        <fullName evidence="6">DUF4974 domain-containing protein</fullName>
    </recommendedName>
</protein>
<evidence type="ECO:0000313" key="4">
    <source>
        <dbReference type="EMBL" id="SDF63579.1"/>
    </source>
</evidence>
<evidence type="ECO:0008006" key="6">
    <source>
        <dbReference type="Google" id="ProtNLM"/>
    </source>
</evidence>
<dbReference type="RefSeq" id="WP_091162078.1">
    <property type="nucleotide sequence ID" value="NZ_FNCG01000001.1"/>
</dbReference>
<feature type="domain" description="FecR protein" evidence="2">
    <location>
        <begin position="108"/>
        <end position="201"/>
    </location>
</feature>
<dbReference type="STRING" id="551996.SAMN05192573_10110"/>
<evidence type="ECO:0000259" key="2">
    <source>
        <dbReference type="Pfam" id="PF04773"/>
    </source>
</evidence>
<keyword evidence="5" id="KW-1185">Reference proteome</keyword>
<dbReference type="InterPro" id="IPR012373">
    <property type="entry name" value="Ferrdict_sens_TM"/>
</dbReference>
<proteinExistence type="predicted"/>
<dbReference type="PANTHER" id="PTHR30273">
    <property type="entry name" value="PERIPLASMIC SIGNAL SENSOR AND SIGMA FACTOR ACTIVATOR FECR-RELATED"/>
    <property type="match status" value="1"/>
</dbReference>
<feature type="domain" description="Protein FecR C-terminal" evidence="3">
    <location>
        <begin position="250"/>
        <end position="303"/>
    </location>
</feature>
<dbReference type="Proteomes" id="UP000199705">
    <property type="component" value="Unassembled WGS sequence"/>
</dbReference>
<reference evidence="5" key="1">
    <citation type="submission" date="2016-10" db="EMBL/GenBank/DDBJ databases">
        <authorList>
            <person name="Varghese N."/>
            <person name="Submissions S."/>
        </authorList>
    </citation>
    <scope>NUCLEOTIDE SEQUENCE [LARGE SCALE GENOMIC DNA]</scope>
    <source>
        <strain evidence="5">Gh-67</strain>
    </source>
</reference>
<evidence type="ECO:0000313" key="5">
    <source>
        <dbReference type="Proteomes" id="UP000199705"/>
    </source>
</evidence>
<dbReference type="InterPro" id="IPR032508">
    <property type="entry name" value="FecR_C"/>
</dbReference>
<name>A0A1G7MR38_9SPHI</name>
<dbReference type="Pfam" id="PF04773">
    <property type="entry name" value="FecR"/>
    <property type="match status" value="1"/>
</dbReference>
<evidence type="ECO:0000256" key="1">
    <source>
        <dbReference type="SAM" id="Phobius"/>
    </source>
</evidence>
<gene>
    <name evidence="4" type="ORF">SAMN05192573_10110</name>
</gene>
<sequence>MAKFPFRKKQSGANDRHLQEELVNKYFDELDLRSVQNEAGDEVEFNADGVYSRINAALENTEKKNPGKLKKWMVAASLLAGLCISVTIAYQYRYALLDRLDPIASKQLVAANGQTVNFTLADGTRIWLNAGSKLTYPETFRGEKREIRLEGEAFLDVAHDPAKAFIIHTGKVRTQVLGTSFNIKAYANESFIKVDVLSGKVGVVTPAGATKSTATFLTPAEEVVFDKDKLSVIKNAQVDVNALSSWKDGELVFKNMALPEVLNTINRHFNVTVKADVNLARCSITANFTNVSLENIMKIISKLVKGKAVQKGPAYQLKGKGC</sequence>
<feature type="transmembrane region" description="Helical" evidence="1">
    <location>
        <begin position="72"/>
        <end position="92"/>
    </location>
</feature>
<dbReference type="InterPro" id="IPR006860">
    <property type="entry name" value="FecR"/>
</dbReference>
<dbReference type="Gene3D" id="3.55.50.30">
    <property type="match status" value="1"/>
</dbReference>
<dbReference type="Gene3D" id="2.60.120.1440">
    <property type="match status" value="1"/>
</dbReference>
<accession>A0A1G7MR38</accession>
<organism evidence="4 5">
    <name type="scientific">Mucilaginibacter gossypii</name>
    <dbReference type="NCBI Taxonomy" id="551996"/>
    <lineage>
        <taxon>Bacteria</taxon>
        <taxon>Pseudomonadati</taxon>
        <taxon>Bacteroidota</taxon>
        <taxon>Sphingobacteriia</taxon>
        <taxon>Sphingobacteriales</taxon>
        <taxon>Sphingobacteriaceae</taxon>
        <taxon>Mucilaginibacter</taxon>
    </lineage>
</organism>
<keyword evidence="1" id="KW-1133">Transmembrane helix</keyword>
<evidence type="ECO:0000259" key="3">
    <source>
        <dbReference type="Pfam" id="PF16344"/>
    </source>
</evidence>